<dbReference type="EMBL" id="NOII01000002">
    <property type="protein sequence ID" value="OYD58079.1"/>
    <property type="molecule type" value="Genomic_DNA"/>
</dbReference>
<dbReference type="OrthoDB" id="2456214at2"/>
<dbReference type="RefSeq" id="WP_094252141.1">
    <property type="nucleotide sequence ID" value="NZ_JBHLXL010000001.1"/>
</dbReference>
<reference evidence="2 3" key="1">
    <citation type="submission" date="2017-07" db="EMBL/GenBank/DDBJ databases">
        <title>Fictibacillus sp. nov. GDSW-R2A3 Genome sequencing and assembly.</title>
        <authorList>
            <person name="Mayilraj S."/>
        </authorList>
    </citation>
    <scope>NUCLEOTIDE SEQUENCE [LARGE SCALE GENOMIC DNA]</scope>
    <source>
        <strain evidence="2 3">GDSW-R2A3</strain>
    </source>
</reference>
<organism evidence="2 3">
    <name type="scientific">Fictibacillus aquaticus</name>
    <dbReference type="NCBI Taxonomy" id="2021314"/>
    <lineage>
        <taxon>Bacteria</taxon>
        <taxon>Bacillati</taxon>
        <taxon>Bacillota</taxon>
        <taxon>Bacilli</taxon>
        <taxon>Bacillales</taxon>
        <taxon>Fictibacillaceae</taxon>
        <taxon>Fictibacillus</taxon>
    </lineage>
</organism>
<keyword evidence="1" id="KW-1133">Transmembrane helix</keyword>
<evidence type="ECO:0000313" key="3">
    <source>
        <dbReference type="Proteomes" id="UP000215059"/>
    </source>
</evidence>
<accession>A0A235FA77</accession>
<dbReference type="AlphaFoldDB" id="A0A235FA77"/>
<gene>
    <name evidence="2" type="ORF">CGZ90_09340</name>
</gene>
<evidence type="ECO:0000313" key="2">
    <source>
        <dbReference type="EMBL" id="OYD58079.1"/>
    </source>
</evidence>
<keyword evidence="1" id="KW-0472">Membrane</keyword>
<feature type="transmembrane region" description="Helical" evidence="1">
    <location>
        <begin position="46"/>
        <end position="63"/>
    </location>
</feature>
<sequence length="64" mass="7739">MRRRFTARFRSPRWFQSLKAAVGQLTIPLFIFQLIRTILFPTSVDFFLLFVLLIFHIIFSYEVL</sequence>
<dbReference type="Proteomes" id="UP000215059">
    <property type="component" value="Unassembled WGS sequence"/>
</dbReference>
<keyword evidence="3" id="KW-1185">Reference proteome</keyword>
<proteinExistence type="predicted"/>
<name>A0A235FA77_9BACL</name>
<evidence type="ECO:0000256" key="1">
    <source>
        <dbReference type="SAM" id="Phobius"/>
    </source>
</evidence>
<keyword evidence="1" id="KW-0812">Transmembrane</keyword>
<comment type="caution">
    <text evidence="2">The sequence shown here is derived from an EMBL/GenBank/DDBJ whole genome shotgun (WGS) entry which is preliminary data.</text>
</comment>
<protein>
    <submittedName>
        <fullName evidence="2">Uncharacterized protein</fullName>
    </submittedName>
</protein>